<sequence>MEIGTNERSVESITKREDPDIFKICKSEGKLSARETQGRDPDKTIFPKEFVNFFGISKTEENGKNNHFNQQKSGKEALKLGREVKGLTVKSDELELTCGFCSLGKQGERSDFQNIDAASCEVYKFKRMSRKRRGCATANYTDDAKSEFNKKVCLENNGYFNGQNSDHDFS</sequence>
<organism evidence="1 2">
    <name type="scientific">Bemisia tabaci</name>
    <name type="common">Sweetpotato whitefly</name>
    <name type="synonym">Aleurodes tabaci</name>
    <dbReference type="NCBI Taxonomy" id="7038"/>
    <lineage>
        <taxon>Eukaryota</taxon>
        <taxon>Metazoa</taxon>
        <taxon>Ecdysozoa</taxon>
        <taxon>Arthropoda</taxon>
        <taxon>Hexapoda</taxon>
        <taxon>Insecta</taxon>
        <taxon>Pterygota</taxon>
        <taxon>Neoptera</taxon>
        <taxon>Paraneoptera</taxon>
        <taxon>Hemiptera</taxon>
        <taxon>Sternorrhyncha</taxon>
        <taxon>Aleyrodoidea</taxon>
        <taxon>Aleyrodidae</taxon>
        <taxon>Aleyrodinae</taxon>
        <taxon>Bemisia</taxon>
    </lineage>
</organism>
<accession>A0A9N9ZZB8</accession>
<keyword evidence="2" id="KW-1185">Reference proteome</keyword>
<name>A0A9N9ZZB8_BEMTA</name>
<reference evidence="1" key="1">
    <citation type="submission" date="2021-12" db="EMBL/GenBank/DDBJ databases">
        <authorList>
            <person name="King R."/>
        </authorList>
    </citation>
    <scope>NUCLEOTIDE SEQUENCE</scope>
</reference>
<gene>
    <name evidence="1" type="ORF">BEMITA_LOCUS2039</name>
</gene>
<dbReference type="Proteomes" id="UP001152759">
    <property type="component" value="Chromosome 1"/>
</dbReference>
<dbReference type="EMBL" id="OU963862">
    <property type="protein sequence ID" value="CAH0382501.1"/>
    <property type="molecule type" value="Genomic_DNA"/>
</dbReference>
<evidence type="ECO:0000313" key="2">
    <source>
        <dbReference type="Proteomes" id="UP001152759"/>
    </source>
</evidence>
<protein>
    <submittedName>
        <fullName evidence="1">Uncharacterized protein</fullName>
    </submittedName>
</protein>
<proteinExistence type="predicted"/>
<evidence type="ECO:0000313" key="1">
    <source>
        <dbReference type="EMBL" id="CAH0382501.1"/>
    </source>
</evidence>
<dbReference type="AlphaFoldDB" id="A0A9N9ZZB8"/>